<protein>
    <recommendedName>
        <fullName evidence="3">SHOCT domain-containing protein</fullName>
    </recommendedName>
</protein>
<proteinExistence type="predicted"/>
<dbReference type="KEGG" id="vg:80004394"/>
<reference evidence="1" key="1">
    <citation type="submission" date="2021-09" db="EMBL/GenBank/DDBJ databases">
        <authorList>
            <person name="Colton S."/>
            <person name="McKinney A."/>
            <person name="Ashley L."/>
            <person name="Annie C."/>
            <person name="Elissa F."/>
            <person name="Lindsey D."/>
            <person name="Brady H."/>
            <person name="Batt M.A."/>
            <person name="Denae B."/>
            <person name="Molloy S.D."/>
            <person name="Garlena R.A."/>
            <person name="Russell D.A."/>
            <person name="Jacobs-Sera D."/>
            <person name="Hatfull G.F."/>
        </authorList>
    </citation>
    <scope>NUCLEOTIDE SEQUENCE</scope>
</reference>
<dbReference type="Proteomes" id="UP000827716">
    <property type="component" value="Segment"/>
</dbReference>
<gene>
    <name evidence="1" type="primary">11</name>
    <name evidence="1" type="ORF">SEA_KOZIE_11</name>
</gene>
<evidence type="ECO:0000313" key="1">
    <source>
        <dbReference type="EMBL" id="UDL16207.1"/>
    </source>
</evidence>
<dbReference type="GeneID" id="80004394"/>
<accession>A0AAE8Y881</accession>
<sequence length="77" mass="8788">MRYLLGLLTGLAAAWAALAIWRRVPPFPDIDPEPAWRSGRPGYRDSIAGDSLYDRYRRGEITRAEWSDNDPALRGDR</sequence>
<evidence type="ECO:0008006" key="3">
    <source>
        <dbReference type="Google" id="ProtNLM"/>
    </source>
</evidence>
<keyword evidence="2" id="KW-1185">Reference proteome</keyword>
<name>A0AAE8Y881_9CAUD</name>
<dbReference type="RefSeq" id="YP_010750739.1">
    <property type="nucleotide sequence ID" value="NC_073362.1"/>
</dbReference>
<organism evidence="1 2">
    <name type="scientific">Microbacterium phage Kozie</name>
    <dbReference type="NCBI Taxonomy" id="2885981"/>
    <lineage>
        <taxon>Viruses</taxon>
        <taxon>Duplodnaviria</taxon>
        <taxon>Heunggongvirae</taxon>
        <taxon>Uroviricota</taxon>
        <taxon>Caudoviricetes</taxon>
        <taxon>Kutznervirinae</taxon>
        <taxon>Kozievirus</taxon>
        <taxon>Kozievirus kozie</taxon>
    </lineage>
</organism>
<dbReference type="EMBL" id="OK040792">
    <property type="protein sequence ID" value="UDL16207.1"/>
    <property type="molecule type" value="Genomic_DNA"/>
</dbReference>
<evidence type="ECO:0000313" key="2">
    <source>
        <dbReference type="Proteomes" id="UP000827716"/>
    </source>
</evidence>